<gene>
    <name evidence="9" type="ORF">CPATCC_001899</name>
</gene>
<evidence type="ECO:0000313" key="9">
    <source>
        <dbReference type="EMBL" id="QOY42274.1"/>
    </source>
</evidence>
<dbReference type="Pfam" id="PF00063">
    <property type="entry name" value="Myosin_head"/>
    <property type="match status" value="2"/>
</dbReference>
<dbReference type="SUPFAM" id="SSF52540">
    <property type="entry name" value="P-loop containing nucleoside triphosphate hydrolases"/>
    <property type="match status" value="1"/>
</dbReference>
<comment type="caution">
    <text evidence="6">Lacks conserved residue(s) required for the propagation of feature annotation.</text>
</comment>
<dbReference type="Proteomes" id="UP000593906">
    <property type="component" value="Chromosome 4"/>
</dbReference>
<dbReference type="EMBL" id="CP044419">
    <property type="protein sequence ID" value="QOY42274.1"/>
    <property type="molecule type" value="Genomic_DNA"/>
</dbReference>
<evidence type="ECO:0000259" key="8">
    <source>
        <dbReference type="PROSITE" id="PS51456"/>
    </source>
</evidence>
<dbReference type="GO" id="GO:0007015">
    <property type="term" value="P:actin filament organization"/>
    <property type="evidence" value="ECO:0007669"/>
    <property type="project" value="TreeGrafter"/>
</dbReference>
<dbReference type="GO" id="GO:0005737">
    <property type="term" value="C:cytoplasm"/>
    <property type="evidence" value="ECO:0007669"/>
    <property type="project" value="TreeGrafter"/>
</dbReference>
<sequence length="1567" mass="185555">MENYNEISKGNKVWIYSRANPHTIELSNKLAEKKAKAFLEGLNKFESEIENVESNLDAFLFACVISYDSKQKIYLCEYIGEFRDEIEDAKINFYVDKEFVYKADDGFGYKDNSQLRNLNIGNVIRNIQVCYDMLKGSNNVTENNSEEKMKLSGIRSGDDFPKYPMYSFAGGILIAVNPYKEYDIYNDETAQEFIGKNIMNMEPHPFAIAEWTYRRMLKDNRSQSIIISGESGAGKTETSKHVLKYLSYVSNRQRMKNATNNIVDKVEGLHLSTIENCLLSSNPLLEVFGNSRTIRNDNSSRFGKYMKLGFDENGKIINASINTYLLAKSRVVHLPNNERNYHIFYHILNEINETQKTRWGITCDNSSLEFNYLKTVDSKSFRQSIGKNSLKSENLREIVKSVPYNIKIINDCFQSIGVSEDNRDLIYDMIYTILLLGNIEFNPVENKDEDECELTQESISIINQIVQIWNYNFDSDSDFSKMSNEELIELLTTKSIVKIKKRLSYSEAIYTRDSISRYLYEWIFNLIVELINIALKQNIFENSENSMKKSDQNNSIGILDIFGFEDLEPNHVNSFEQLLINYCNERLHSFFLEQLLYRDTVLYKTEGINNSISTTPSANVMDLLFHQSFVCTVMSGVNPKYLNNTEIDGNESRSDGNSCTPHPFYEKFQYNNSMLSLLPYNIISILDETGKIPMKGNRDHAFCNKVHSLNKLQSNSNIRMSINRGSICNNKDEMNTNNLLPQLNDLSDSIGRVIQIQKLNLEKTFTINHFAGPVKYTSNEFISKNTDFLSGNIEKIIHTRINTIQEINKFKYNLLNRVNKDERSVQFKDDENINQNNAIFNDDSPMSDTSLVRKSILSLNGISNFVEKNNLQMNALTTLINQNTNQVPTPMNTNKNKSVSSMFVRQVQNMLINELYPTQSHFIRCIKPNNQQISLKFDSLKVYKQLQIGGILQILNIMIYGYPCRVPYSQIYNYFKQIIEINTELGDQESMNDLTLNDKNNILFKAKLLLRDERLFVSLLLEYMGYKDKIDYQLGLTRVFFKFNVLDKVEQFIQKCDQENSMDWKIECINSLYKHWLRKKCNNYLVMIRCSIKFFSLYRHIKRKNACIQICKALRRYVCIKREERERIEREERERIEREERERIEREEKERIERERIEREERERIEREEKERIERERIEREEKERIEREERERIERERIEREERERIEKEENERIERERIERERIERERIEREEKEKIERERIERKEKERIEREERERIEREERERIEKEENERIERERIERERIERERIEREEKEKIERERIERKEKERIEREERERVEREEKEKSKNEIISKNSSERKAKRSRNEFTEDIENDTLYLNDHLKMNNRKKAKANTLITQLDEPMELEETGASISNYEGGILSNNDEKDDETDQNNSPLLCTSTMRGQRKRYSIYYMSGNNVDSKEIEGIKSLQDELVEAEFIDDVLKEDNIVINSDDLIKLENANNNNENEMNNNIKTGIKRPTVFIPNLAINIKQNNHLDSDIKANALNANLQNSETIDSNSKKISLKDVQENFRNNIMKQRKQQY</sequence>
<dbReference type="SMART" id="SM00242">
    <property type="entry name" value="MYSc"/>
    <property type="match status" value="1"/>
</dbReference>
<dbReference type="PANTHER" id="PTHR13140">
    <property type="entry name" value="MYOSIN"/>
    <property type="match status" value="1"/>
</dbReference>
<feature type="binding site" evidence="6">
    <location>
        <begin position="229"/>
        <end position="236"/>
    </location>
    <ligand>
        <name>ATP</name>
        <dbReference type="ChEBI" id="CHEBI:30616"/>
    </ligand>
</feature>
<dbReference type="PROSITE" id="PS51456">
    <property type="entry name" value="MYOSIN_MOTOR"/>
    <property type="match status" value="1"/>
</dbReference>
<dbReference type="GO" id="GO:0051015">
    <property type="term" value="F:actin filament binding"/>
    <property type="evidence" value="ECO:0007669"/>
    <property type="project" value="TreeGrafter"/>
</dbReference>
<dbReference type="GO" id="GO:0016459">
    <property type="term" value="C:myosin complex"/>
    <property type="evidence" value="ECO:0007669"/>
    <property type="project" value="UniProtKB-KW"/>
</dbReference>
<keyword evidence="3 6" id="KW-0518">Myosin</keyword>
<comment type="similarity">
    <text evidence="6">Belongs to the TRAFAC class myosin-kinesin ATPase superfamily. Myosin family.</text>
</comment>
<accession>A0A7S7LHH8</accession>
<name>A0A7S7LHH8_CRYPV</name>
<dbReference type="GO" id="GO:0000146">
    <property type="term" value="F:microfilament motor activity"/>
    <property type="evidence" value="ECO:0007669"/>
    <property type="project" value="TreeGrafter"/>
</dbReference>
<dbReference type="Gene3D" id="3.40.850.10">
    <property type="entry name" value="Kinesin motor domain"/>
    <property type="match status" value="2"/>
</dbReference>
<dbReference type="CDD" id="cd00124">
    <property type="entry name" value="MYSc"/>
    <property type="match status" value="1"/>
</dbReference>
<feature type="domain" description="Myosin motor" evidence="8">
    <location>
        <begin position="107"/>
        <end position="1054"/>
    </location>
</feature>
<keyword evidence="5 6" id="KW-0009">Actin-binding</keyword>
<organism evidence="9 10">
    <name type="scientific">Cryptosporidium parvum</name>
    <dbReference type="NCBI Taxonomy" id="5807"/>
    <lineage>
        <taxon>Eukaryota</taxon>
        <taxon>Sar</taxon>
        <taxon>Alveolata</taxon>
        <taxon>Apicomplexa</taxon>
        <taxon>Conoidasida</taxon>
        <taxon>Coccidia</taxon>
        <taxon>Eucoccidiorida</taxon>
        <taxon>Eimeriorina</taxon>
        <taxon>Cryptosporidiidae</taxon>
        <taxon>Cryptosporidium</taxon>
    </lineage>
</organism>
<proteinExistence type="inferred from homology"/>
<dbReference type="Gene3D" id="3.30.70.1590">
    <property type="match status" value="1"/>
</dbReference>
<dbReference type="InterPro" id="IPR036961">
    <property type="entry name" value="Kinesin_motor_dom_sf"/>
</dbReference>
<dbReference type="VEuPathDB" id="CryptoDB:CPATCC_0021030"/>
<dbReference type="PANTHER" id="PTHR13140:SF706">
    <property type="entry name" value="DILUTE CLASS UNCONVENTIONAL MYOSIN, ISOFORM C"/>
    <property type="match status" value="1"/>
</dbReference>
<evidence type="ECO:0000256" key="5">
    <source>
        <dbReference type="ARBA" id="ARBA00023203"/>
    </source>
</evidence>
<evidence type="ECO:0000256" key="4">
    <source>
        <dbReference type="ARBA" id="ARBA00023175"/>
    </source>
</evidence>
<protein>
    <recommendedName>
        <fullName evidence="8">Myosin motor domain-containing protein</fullName>
    </recommendedName>
</protein>
<evidence type="ECO:0000313" key="10">
    <source>
        <dbReference type="Proteomes" id="UP000593906"/>
    </source>
</evidence>
<evidence type="ECO:0000256" key="3">
    <source>
        <dbReference type="ARBA" id="ARBA00023123"/>
    </source>
</evidence>
<dbReference type="Gene3D" id="1.20.58.530">
    <property type="match status" value="1"/>
</dbReference>
<feature type="region of interest" description="Disordered" evidence="7">
    <location>
        <begin position="1314"/>
        <end position="1347"/>
    </location>
</feature>
<dbReference type="GO" id="GO:0016020">
    <property type="term" value="C:membrane"/>
    <property type="evidence" value="ECO:0007669"/>
    <property type="project" value="TreeGrafter"/>
</dbReference>
<keyword evidence="2 6" id="KW-0067">ATP-binding</keyword>
<dbReference type="GO" id="GO:0005524">
    <property type="term" value="F:ATP binding"/>
    <property type="evidence" value="ECO:0007669"/>
    <property type="project" value="UniProtKB-UniRule"/>
</dbReference>
<evidence type="ECO:0000256" key="2">
    <source>
        <dbReference type="ARBA" id="ARBA00022840"/>
    </source>
</evidence>
<feature type="region of interest" description="Disordered" evidence="7">
    <location>
        <begin position="1249"/>
        <end position="1271"/>
    </location>
</feature>
<evidence type="ECO:0000256" key="7">
    <source>
        <dbReference type="SAM" id="MobiDB-lite"/>
    </source>
</evidence>
<dbReference type="InterPro" id="IPR027417">
    <property type="entry name" value="P-loop_NTPase"/>
</dbReference>
<dbReference type="Gene3D" id="1.20.120.720">
    <property type="entry name" value="Myosin VI head, motor domain, U50 subdomain"/>
    <property type="match status" value="1"/>
</dbReference>
<keyword evidence="1 6" id="KW-0547">Nucleotide-binding</keyword>
<dbReference type="PRINTS" id="PR00193">
    <property type="entry name" value="MYOSINHEAVY"/>
</dbReference>
<keyword evidence="4 6" id="KW-0505">Motor protein</keyword>
<evidence type="ECO:0000256" key="6">
    <source>
        <dbReference type="PROSITE-ProRule" id="PRU00782"/>
    </source>
</evidence>
<evidence type="ECO:0000256" key="1">
    <source>
        <dbReference type="ARBA" id="ARBA00022741"/>
    </source>
</evidence>
<dbReference type="InterPro" id="IPR001609">
    <property type="entry name" value="Myosin_head_motor_dom-like"/>
</dbReference>
<reference evidence="9 10" key="1">
    <citation type="submission" date="2019-09" db="EMBL/GenBank/DDBJ databases">
        <title>Consistent, comparative and evidence-based genome assembly and annotation for Cryptosporidium parvum, C. hominis and C. tyzzeri.</title>
        <authorList>
            <person name="Baptista R.P."/>
            <person name="Li Y."/>
            <person name="Sateriale A."/>
            <person name="Ansell B."/>
            <person name="Jex A."/>
            <person name="Sanders M."/>
            <person name="Brooks K."/>
            <person name="Tracey A."/>
            <person name="Berriman M."/>
            <person name="Striepen B."/>
            <person name="Cotton J.A."/>
            <person name="Kissinger J.C."/>
        </authorList>
    </citation>
    <scope>NUCLEOTIDE SEQUENCE [LARGE SCALE GENOMIC DNA]</scope>
    <source>
        <strain evidence="9 10">IOWA-ATCC</strain>
    </source>
</reference>